<name>A0ABP9EFY3_9ACTN</name>
<reference evidence="3" key="1">
    <citation type="journal article" date="2019" name="Int. J. Syst. Evol. Microbiol.">
        <title>The Global Catalogue of Microorganisms (GCM) 10K type strain sequencing project: providing services to taxonomists for standard genome sequencing and annotation.</title>
        <authorList>
            <consortium name="The Broad Institute Genomics Platform"/>
            <consortium name="The Broad Institute Genome Sequencing Center for Infectious Disease"/>
            <person name="Wu L."/>
            <person name="Ma J."/>
        </authorList>
    </citation>
    <scope>NUCLEOTIDE SEQUENCE [LARGE SCALE GENOMIC DNA]</scope>
    <source>
        <strain evidence="3">JCM 13006</strain>
    </source>
</reference>
<evidence type="ECO:0000256" key="1">
    <source>
        <dbReference type="SAM" id="MobiDB-lite"/>
    </source>
</evidence>
<feature type="region of interest" description="Disordered" evidence="1">
    <location>
        <begin position="14"/>
        <end position="56"/>
    </location>
</feature>
<proteinExistence type="predicted"/>
<evidence type="ECO:0000313" key="2">
    <source>
        <dbReference type="EMBL" id="GAA4877217.1"/>
    </source>
</evidence>
<evidence type="ECO:0000313" key="3">
    <source>
        <dbReference type="Proteomes" id="UP001501752"/>
    </source>
</evidence>
<protein>
    <submittedName>
        <fullName evidence="2">Uncharacterized protein</fullName>
    </submittedName>
</protein>
<dbReference type="EMBL" id="BAABIS010000001">
    <property type="protein sequence ID" value="GAA4877217.1"/>
    <property type="molecule type" value="Genomic_DNA"/>
</dbReference>
<keyword evidence="3" id="KW-1185">Reference proteome</keyword>
<dbReference type="RefSeq" id="WP_345700594.1">
    <property type="nucleotide sequence ID" value="NZ_BAABIS010000001.1"/>
</dbReference>
<feature type="compositionally biased region" description="Basic and acidic residues" evidence="1">
    <location>
        <begin position="36"/>
        <end position="49"/>
    </location>
</feature>
<comment type="caution">
    <text evidence="2">The sequence shown here is derived from an EMBL/GenBank/DDBJ whole genome shotgun (WGS) entry which is preliminary data.</text>
</comment>
<sequence length="116" mass="12412">MAVERLEQAIRPVGRFSGLPRCSTTRASRTSPGSPGHHDERQRSGHCFREIPGAAPGRDDVMPAGRCALLDQFALDEVLPAAIALPCTHPARPPTFWDGLRARGPIGPGVPNPSSR</sequence>
<dbReference type="Proteomes" id="UP001501752">
    <property type="component" value="Unassembled WGS sequence"/>
</dbReference>
<organism evidence="2 3">
    <name type="scientific">Kitasatospora terrestris</name>
    <dbReference type="NCBI Taxonomy" id="258051"/>
    <lineage>
        <taxon>Bacteria</taxon>
        <taxon>Bacillati</taxon>
        <taxon>Actinomycetota</taxon>
        <taxon>Actinomycetes</taxon>
        <taxon>Kitasatosporales</taxon>
        <taxon>Streptomycetaceae</taxon>
        <taxon>Kitasatospora</taxon>
    </lineage>
</organism>
<accession>A0ABP9EFY3</accession>
<gene>
    <name evidence="2" type="ORF">GCM10023235_66390</name>
</gene>
<feature type="compositionally biased region" description="Polar residues" evidence="1">
    <location>
        <begin position="22"/>
        <end position="33"/>
    </location>
</feature>